<dbReference type="NCBIfam" id="TIGR00724">
    <property type="entry name" value="urea_amlyse_rel"/>
    <property type="match status" value="1"/>
</dbReference>
<evidence type="ECO:0000259" key="4">
    <source>
        <dbReference type="SMART" id="SM00797"/>
    </source>
</evidence>
<dbReference type="SMART" id="SM00797">
    <property type="entry name" value="AHS2"/>
    <property type="match status" value="1"/>
</dbReference>
<dbReference type="OrthoDB" id="9782422at2"/>
<accession>A0A2N5M8T6</accession>
<evidence type="ECO:0000256" key="1">
    <source>
        <dbReference type="ARBA" id="ARBA00022741"/>
    </source>
</evidence>
<dbReference type="GO" id="GO:0016787">
    <property type="term" value="F:hydrolase activity"/>
    <property type="evidence" value="ECO:0007669"/>
    <property type="project" value="UniProtKB-KW"/>
</dbReference>
<name>A0A2N5M8T6_9BACI</name>
<dbReference type="InterPro" id="IPR029000">
    <property type="entry name" value="Cyclophilin-like_dom_sf"/>
</dbReference>
<dbReference type="Proteomes" id="UP000234748">
    <property type="component" value="Unassembled WGS sequence"/>
</dbReference>
<evidence type="ECO:0000313" key="6">
    <source>
        <dbReference type="Proteomes" id="UP000234748"/>
    </source>
</evidence>
<dbReference type="InterPro" id="IPR003778">
    <property type="entry name" value="CT_A_B"/>
</dbReference>
<sequence>MIRIMKPGLLTSIQDLGRYGYQKYGVISSGVMDQLAHRIANLLVGNSENEATLELTLIGPALRFERDTLISICGADLSPAIDGIPVQLWKTIYIKSGSLLTFGRNQSGCRAYIAAAGGFSVPDVMGSKSTYLRAGIGGFEGRSLNTGDEVLFGMQSSLSAKMMDYLRKQQTDQPFSQLDWSVSSGLISFYKSNTKIRIIKGRQFDWFTKDSQKAFFSVPFQVTPQSDRMGYRLNGSKLEVENKAEMISEAVSFGTVQVPSNGSPIVLMADRQTTGGYPKIGQVPAVDLPLLAQAKPGDSLAFEEIPLEAAQNLYLKREQEIQHLKQGIILKFTS</sequence>
<dbReference type="InterPro" id="IPR052708">
    <property type="entry name" value="PxpC"/>
</dbReference>
<evidence type="ECO:0000256" key="2">
    <source>
        <dbReference type="ARBA" id="ARBA00022801"/>
    </source>
</evidence>
<organism evidence="5 6">
    <name type="scientific">Peribacillus deserti</name>
    <dbReference type="NCBI Taxonomy" id="673318"/>
    <lineage>
        <taxon>Bacteria</taxon>
        <taxon>Bacillati</taxon>
        <taxon>Bacillota</taxon>
        <taxon>Bacilli</taxon>
        <taxon>Bacillales</taxon>
        <taxon>Bacillaceae</taxon>
        <taxon>Peribacillus</taxon>
    </lineage>
</organism>
<evidence type="ECO:0000256" key="3">
    <source>
        <dbReference type="ARBA" id="ARBA00022840"/>
    </source>
</evidence>
<dbReference type="EMBL" id="PGUY01000017">
    <property type="protein sequence ID" value="PLT30757.1"/>
    <property type="molecule type" value="Genomic_DNA"/>
</dbReference>
<dbReference type="PANTHER" id="PTHR43309:SF5">
    <property type="entry name" value="5-OXOPROLINASE SUBUNIT C"/>
    <property type="match status" value="1"/>
</dbReference>
<evidence type="ECO:0000313" key="5">
    <source>
        <dbReference type="EMBL" id="PLT30757.1"/>
    </source>
</evidence>
<keyword evidence="6" id="KW-1185">Reference proteome</keyword>
<dbReference type="RefSeq" id="WP_101640823.1">
    <property type="nucleotide sequence ID" value="NZ_PGUY01000017.1"/>
</dbReference>
<dbReference type="GO" id="GO:0005524">
    <property type="term" value="F:ATP binding"/>
    <property type="evidence" value="ECO:0007669"/>
    <property type="project" value="UniProtKB-KW"/>
</dbReference>
<keyword evidence="2" id="KW-0378">Hydrolase</keyword>
<keyword evidence="1" id="KW-0547">Nucleotide-binding</keyword>
<gene>
    <name evidence="5" type="ORF">CUU66_06285</name>
</gene>
<dbReference type="SUPFAM" id="SSF50891">
    <property type="entry name" value="Cyclophilin-like"/>
    <property type="match status" value="1"/>
</dbReference>
<comment type="caution">
    <text evidence="5">The sequence shown here is derived from an EMBL/GenBank/DDBJ whole genome shotgun (WGS) entry which is preliminary data.</text>
</comment>
<keyword evidence="3" id="KW-0067">ATP-binding</keyword>
<dbReference type="AlphaFoldDB" id="A0A2N5M8T6"/>
<protein>
    <submittedName>
        <fullName evidence="5">KipI antagonist</fullName>
    </submittedName>
</protein>
<feature type="domain" description="Carboxyltransferase" evidence="4">
    <location>
        <begin position="23"/>
        <end position="320"/>
    </location>
</feature>
<dbReference type="PANTHER" id="PTHR43309">
    <property type="entry name" value="5-OXOPROLINASE SUBUNIT C"/>
    <property type="match status" value="1"/>
</dbReference>
<proteinExistence type="predicted"/>
<dbReference type="Gene3D" id="2.40.100.10">
    <property type="entry name" value="Cyclophilin-like"/>
    <property type="match status" value="1"/>
</dbReference>
<reference evidence="5 6" key="1">
    <citation type="submission" date="2017-11" db="EMBL/GenBank/DDBJ databases">
        <title>Comparitive Functional Genomics of Dry Heat Resistant strains isolated from the Viking Spacecraft.</title>
        <authorList>
            <person name="Seuylemezian A."/>
            <person name="Cooper K."/>
            <person name="Vaishampayan P."/>
        </authorList>
    </citation>
    <scope>NUCLEOTIDE SEQUENCE [LARGE SCALE GENOMIC DNA]</scope>
    <source>
        <strain evidence="5 6">V1-29</strain>
    </source>
</reference>
<dbReference type="Pfam" id="PF02626">
    <property type="entry name" value="CT_A_B"/>
    <property type="match status" value="1"/>
</dbReference>